<proteinExistence type="predicted"/>
<dbReference type="Proteomes" id="UP001431783">
    <property type="component" value="Unassembled WGS sequence"/>
</dbReference>
<reference evidence="2 3" key="1">
    <citation type="submission" date="2023-03" db="EMBL/GenBank/DDBJ databases">
        <title>Genome insight into feeding habits of ladybird beetles.</title>
        <authorList>
            <person name="Li H.-S."/>
            <person name="Huang Y.-H."/>
            <person name="Pang H."/>
        </authorList>
    </citation>
    <scope>NUCLEOTIDE SEQUENCE [LARGE SCALE GENOMIC DNA]</scope>
    <source>
        <strain evidence="2">SYSU_2023b</strain>
        <tissue evidence="2">Whole body</tissue>
    </source>
</reference>
<organism evidence="2 3">
    <name type="scientific">Henosepilachna vigintioctopunctata</name>
    <dbReference type="NCBI Taxonomy" id="420089"/>
    <lineage>
        <taxon>Eukaryota</taxon>
        <taxon>Metazoa</taxon>
        <taxon>Ecdysozoa</taxon>
        <taxon>Arthropoda</taxon>
        <taxon>Hexapoda</taxon>
        <taxon>Insecta</taxon>
        <taxon>Pterygota</taxon>
        <taxon>Neoptera</taxon>
        <taxon>Endopterygota</taxon>
        <taxon>Coleoptera</taxon>
        <taxon>Polyphaga</taxon>
        <taxon>Cucujiformia</taxon>
        <taxon>Coccinelloidea</taxon>
        <taxon>Coccinellidae</taxon>
        <taxon>Epilachninae</taxon>
        <taxon>Epilachnini</taxon>
        <taxon>Henosepilachna</taxon>
    </lineage>
</organism>
<feature type="region of interest" description="Disordered" evidence="1">
    <location>
        <begin position="71"/>
        <end position="93"/>
    </location>
</feature>
<keyword evidence="3" id="KW-1185">Reference proteome</keyword>
<sequence>MQKNANSEGASESDSLDSVKNLDDLKSRFSIDVCSRLFTNGTKASEAKMRHLDIFDLEETSWESALRKSKPTNIPKKDVSQENGEVFSRSRNGSIRGSFRKNLSGKNKDIDWKKVYFIASIRKHVGFFSSLDKKNCFRSYSENRDM</sequence>
<dbReference type="AlphaFoldDB" id="A0AAW1VIW0"/>
<evidence type="ECO:0000256" key="1">
    <source>
        <dbReference type="SAM" id="MobiDB-lite"/>
    </source>
</evidence>
<accession>A0AAW1VIW0</accession>
<name>A0AAW1VIW0_9CUCU</name>
<evidence type="ECO:0000313" key="2">
    <source>
        <dbReference type="EMBL" id="KAK9892565.1"/>
    </source>
</evidence>
<feature type="non-terminal residue" evidence="2">
    <location>
        <position position="146"/>
    </location>
</feature>
<evidence type="ECO:0000313" key="3">
    <source>
        <dbReference type="Proteomes" id="UP001431783"/>
    </source>
</evidence>
<gene>
    <name evidence="2" type="ORF">WA026_020553</name>
</gene>
<dbReference type="EMBL" id="JARQZJ010000135">
    <property type="protein sequence ID" value="KAK9892565.1"/>
    <property type="molecule type" value="Genomic_DNA"/>
</dbReference>
<protein>
    <submittedName>
        <fullName evidence="2">Uncharacterized protein</fullName>
    </submittedName>
</protein>
<comment type="caution">
    <text evidence="2">The sequence shown here is derived from an EMBL/GenBank/DDBJ whole genome shotgun (WGS) entry which is preliminary data.</text>
</comment>